<comment type="similarity">
    <text evidence="1 7">Belongs to the amidase family. GatA subfamily.</text>
</comment>
<comment type="subcellular location">
    <subcellularLocation>
        <location evidence="7">Mitochondrion</location>
    </subcellularLocation>
    <subcellularLocation>
        <location evidence="7">Plastid</location>
        <location evidence="7">Chloroplast stroma</location>
    </subcellularLocation>
</comment>
<evidence type="ECO:0000256" key="5">
    <source>
        <dbReference type="ARBA" id="ARBA00022917"/>
    </source>
</evidence>
<dbReference type="AlphaFoldDB" id="A0AAD3HIU0"/>
<organism evidence="11 12">
    <name type="scientific">Astrephomene gubernaculifera</name>
    <dbReference type="NCBI Taxonomy" id="47775"/>
    <lineage>
        <taxon>Eukaryota</taxon>
        <taxon>Viridiplantae</taxon>
        <taxon>Chlorophyta</taxon>
        <taxon>core chlorophytes</taxon>
        <taxon>Chlorophyceae</taxon>
        <taxon>CS clade</taxon>
        <taxon>Chlamydomonadales</taxon>
        <taxon>Astrephomenaceae</taxon>
        <taxon>Astrephomene</taxon>
    </lineage>
</organism>
<dbReference type="PANTHER" id="PTHR11895">
    <property type="entry name" value="TRANSAMIDASE"/>
    <property type="match status" value="1"/>
</dbReference>
<gene>
    <name evidence="7" type="primary">GATA</name>
    <name evidence="11" type="ORF">Agub_g3349</name>
</gene>
<keyword evidence="2 7" id="KW-0436">Ligase</keyword>
<evidence type="ECO:0000256" key="2">
    <source>
        <dbReference type="ARBA" id="ARBA00022598"/>
    </source>
</evidence>
<keyword evidence="4 7" id="KW-0067">ATP-binding</keyword>
<comment type="function">
    <text evidence="7">Allows the formation of correctly charged Gln-tRNA(Gln) through the transamidation of misacylated Glu-tRNA(Gln) in chloroplasts and mitochondria. The reaction takes place in the presence of glutamine and ATP through an activated gamma-phospho-Glu-tRNA(Gln).</text>
</comment>
<dbReference type="GO" id="GO:0009570">
    <property type="term" value="C:chloroplast stroma"/>
    <property type="evidence" value="ECO:0007669"/>
    <property type="project" value="UniProtKB-SubCell"/>
</dbReference>
<dbReference type="Gene3D" id="3.90.1300.10">
    <property type="entry name" value="Amidase signature (AS) domain"/>
    <property type="match status" value="1"/>
</dbReference>
<keyword evidence="5 7" id="KW-0648">Protein biosynthesis</keyword>
<keyword evidence="12" id="KW-1185">Reference proteome</keyword>
<evidence type="ECO:0000256" key="4">
    <source>
        <dbReference type="ARBA" id="ARBA00022840"/>
    </source>
</evidence>
<dbReference type="PROSITE" id="PS00571">
    <property type="entry name" value="AMIDASES"/>
    <property type="match status" value="1"/>
</dbReference>
<dbReference type="PIRSF" id="PIRSF001221">
    <property type="entry name" value="Amidase_fungi"/>
    <property type="match status" value="1"/>
</dbReference>
<feature type="active site" description="Acyl-ester intermediate" evidence="7 8">
    <location>
        <position position="210"/>
    </location>
</feature>
<dbReference type="GO" id="GO:0005524">
    <property type="term" value="F:ATP binding"/>
    <property type="evidence" value="ECO:0007669"/>
    <property type="project" value="UniProtKB-KW"/>
</dbReference>
<evidence type="ECO:0000256" key="3">
    <source>
        <dbReference type="ARBA" id="ARBA00022741"/>
    </source>
</evidence>
<dbReference type="InterPro" id="IPR000120">
    <property type="entry name" value="Amidase"/>
</dbReference>
<dbReference type="EC" id="6.3.5.7" evidence="7"/>
<feature type="active site" description="Charge relay system" evidence="7 8">
    <location>
        <position position="111"/>
    </location>
</feature>
<dbReference type="HAMAP" id="MF_00120">
    <property type="entry name" value="GatA"/>
    <property type="match status" value="1"/>
</dbReference>
<dbReference type="GO" id="GO:0005739">
    <property type="term" value="C:mitochondrion"/>
    <property type="evidence" value="ECO:0007669"/>
    <property type="project" value="UniProtKB-SubCell"/>
</dbReference>
<dbReference type="SUPFAM" id="SSF75304">
    <property type="entry name" value="Amidase signature (AS) enzymes"/>
    <property type="match status" value="1"/>
</dbReference>
<comment type="caution">
    <text evidence="11">The sequence shown here is derived from an EMBL/GenBank/DDBJ whole genome shotgun (WGS) entry which is preliminary data.</text>
</comment>
<dbReference type="GO" id="GO:0032543">
    <property type="term" value="P:mitochondrial translation"/>
    <property type="evidence" value="ECO:0007669"/>
    <property type="project" value="UniProtKB-UniRule"/>
</dbReference>
<keyword evidence="3 7" id="KW-0547">Nucleotide-binding</keyword>
<evidence type="ECO:0000256" key="6">
    <source>
        <dbReference type="ARBA" id="ARBA00047407"/>
    </source>
</evidence>
<proteinExistence type="inferred from homology"/>
<dbReference type="InterPro" id="IPR004412">
    <property type="entry name" value="GatA"/>
</dbReference>
<keyword evidence="7" id="KW-0150">Chloroplast</keyword>
<reference evidence="11 12" key="1">
    <citation type="journal article" date="2021" name="Sci. Rep.">
        <title>Genome sequencing of the multicellular alga Astrephomene provides insights into convergent evolution of germ-soma differentiation.</title>
        <authorList>
            <person name="Yamashita S."/>
            <person name="Yamamoto K."/>
            <person name="Matsuzaki R."/>
            <person name="Suzuki S."/>
            <person name="Yamaguchi H."/>
            <person name="Hirooka S."/>
            <person name="Minakuchi Y."/>
            <person name="Miyagishima S."/>
            <person name="Kawachi M."/>
            <person name="Toyoda A."/>
            <person name="Nozaki H."/>
        </authorList>
    </citation>
    <scope>NUCLEOTIDE SEQUENCE [LARGE SCALE GENOMIC DNA]</scope>
    <source>
        <strain evidence="11 12">NIES-4017</strain>
    </source>
</reference>
<evidence type="ECO:0000256" key="1">
    <source>
        <dbReference type="ARBA" id="ARBA00008069"/>
    </source>
</evidence>
<accession>A0AAD3HIU0</accession>
<feature type="region of interest" description="Disordered" evidence="9">
    <location>
        <begin position="266"/>
        <end position="317"/>
    </location>
</feature>
<evidence type="ECO:0000259" key="10">
    <source>
        <dbReference type="Pfam" id="PF01425"/>
    </source>
</evidence>
<feature type="compositionally biased region" description="Polar residues" evidence="9">
    <location>
        <begin position="162"/>
        <end position="172"/>
    </location>
</feature>
<dbReference type="PANTHER" id="PTHR11895:SF7">
    <property type="entry name" value="GLUTAMYL-TRNA(GLN) AMIDOTRANSFERASE SUBUNIT A, MITOCHONDRIAL"/>
    <property type="match status" value="1"/>
</dbReference>
<dbReference type="EMBL" id="BMAR01000003">
    <property type="protein sequence ID" value="GFR42442.1"/>
    <property type="molecule type" value="Genomic_DNA"/>
</dbReference>
<dbReference type="Pfam" id="PF01425">
    <property type="entry name" value="Amidase"/>
    <property type="match status" value="1"/>
</dbReference>
<sequence>MQAGLRRGLRSGTLRGLAFKAARCKHVMAVASAKTSIIREIQRQIVSKERSAVEITQQYLDAISKADSTVCSFITVDAEQALAQARAVDARIASGGTEGLGPLAGVPLAIKDNICTQGTRTTAGSQILRDYVPTFDATAVSKLRAAGAIFLGKTNMDEFGMGSSTENSSYKPTRNPWDPQRVPGGSSGGSAAAVAARECVAALGSDTGGSIRQPAHFCGIVGLKPTYGRVSRYGLMSYASSLDVIGPMTHSVEDAALLLNVMAGGDPRDATSSGQPVQDFTAGLRHSSSSSGSCSSSSSAAAAGTGSSGSGSSSRPLAGRRVGLVCETLGEGVAPEVEAAVRAAAGHLQQLGAEVEEISLPTFGLGLPAYYVLALSEASANLSRYDGVRYGARAPSAADLASLFCGSRGAGLGGEVKRRILMGSYALSAGYYDAYYKRAQQVRTLVQREMSGALQRCDALLTPTAPTPAYRLGEKASDPLAMYKGDLMTVNVNLAGLPAIVLPAGYVRVPAGAAAGDAAAGEGVQLPIGMQLIGRAFDEAGLLQLAHVYEQTAQLPALTPPLAVC</sequence>
<comment type="subunit">
    <text evidence="7">Subunit of the heterotrimeric GatCAB amidotransferase (AdT) complex, composed of A, B and C subunits.</text>
</comment>
<feature type="active site" description="Charge relay system" evidence="7 8">
    <location>
        <position position="186"/>
    </location>
</feature>
<dbReference type="InterPro" id="IPR020556">
    <property type="entry name" value="Amidase_CS"/>
</dbReference>
<dbReference type="GO" id="GO:0070681">
    <property type="term" value="P:glutaminyl-tRNAGln biosynthesis via transamidation"/>
    <property type="evidence" value="ECO:0007669"/>
    <property type="project" value="UniProtKB-UniRule"/>
</dbReference>
<feature type="compositionally biased region" description="Low complexity" evidence="9">
    <location>
        <begin position="287"/>
        <end position="314"/>
    </location>
</feature>
<feature type="region of interest" description="Disordered" evidence="9">
    <location>
        <begin position="162"/>
        <end position="189"/>
    </location>
</feature>
<evidence type="ECO:0000313" key="12">
    <source>
        <dbReference type="Proteomes" id="UP001054857"/>
    </source>
</evidence>
<keyword evidence="7" id="KW-0934">Plastid</keyword>
<protein>
    <recommendedName>
        <fullName evidence="7">Glutamyl-tRNA(Gln) amidotransferase subunit A, chloroplastic/mitochondrial</fullName>
        <shortName evidence="7">Glu-AdT subunit A</shortName>
        <ecNumber evidence="7">6.3.5.7</ecNumber>
    </recommendedName>
</protein>
<name>A0AAD3HIU0_9CHLO</name>
<dbReference type="InterPro" id="IPR023631">
    <property type="entry name" value="Amidase_dom"/>
</dbReference>
<evidence type="ECO:0000256" key="8">
    <source>
        <dbReference type="PIRSR" id="PIRSR001221-1"/>
    </source>
</evidence>
<dbReference type="GO" id="GO:0050567">
    <property type="term" value="F:glutaminyl-tRNA synthase (glutamine-hydrolyzing) activity"/>
    <property type="evidence" value="ECO:0007669"/>
    <property type="project" value="UniProtKB-UniRule"/>
</dbReference>
<evidence type="ECO:0000256" key="9">
    <source>
        <dbReference type="SAM" id="MobiDB-lite"/>
    </source>
</evidence>
<comment type="miscellaneous">
    <text evidence="7">This protein may be expected to contain an N-terminal transit peptide but none has been predicted.</text>
</comment>
<comment type="catalytic activity">
    <reaction evidence="6 7">
        <text>L-glutamyl-tRNA(Gln) + L-glutamine + ATP + H2O = L-glutaminyl-tRNA(Gln) + L-glutamate + ADP + phosphate + H(+)</text>
        <dbReference type="Rhea" id="RHEA:17521"/>
        <dbReference type="Rhea" id="RHEA-COMP:9681"/>
        <dbReference type="Rhea" id="RHEA-COMP:9684"/>
        <dbReference type="ChEBI" id="CHEBI:15377"/>
        <dbReference type="ChEBI" id="CHEBI:15378"/>
        <dbReference type="ChEBI" id="CHEBI:29985"/>
        <dbReference type="ChEBI" id="CHEBI:30616"/>
        <dbReference type="ChEBI" id="CHEBI:43474"/>
        <dbReference type="ChEBI" id="CHEBI:58359"/>
        <dbReference type="ChEBI" id="CHEBI:78520"/>
        <dbReference type="ChEBI" id="CHEBI:78521"/>
        <dbReference type="ChEBI" id="CHEBI:456216"/>
        <dbReference type="EC" id="6.3.5.7"/>
    </reaction>
</comment>
<dbReference type="Proteomes" id="UP001054857">
    <property type="component" value="Unassembled WGS sequence"/>
</dbReference>
<evidence type="ECO:0000256" key="7">
    <source>
        <dbReference type="HAMAP-Rule" id="MF_03150"/>
    </source>
</evidence>
<evidence type="ECO:0000313" key="11">
    <source>
        <dbReference type="EMBL" id="GFR42442.1"/>
    </source>
</evidence>
<keyword evidence="7" id="KW-0496">Mitochondrion</keyword>
<dbReference type="GO" id="GO:0030956">
    <property type="term" value="C:glutamyl-tRNA(Gln) amidotransferase complex"/>
    <property type="evidence" value="ECO:0007669"/>
    <property type="project" value="UniProtKB-UniRule"/>
</dbReference>
<dbReference type="InterPro" id="IPR036928">
    <property type="entry name" value="AS_sf"/>
</dbReference>
<feature type="domain" description="Amidase" evidence="10">
    <location>
        <begin position="54"/>
        <end position="543"/>
    </location>
</feature>